<sequence length="114" mass="12958">CERWCCEADSLRKLDDKRINDLERREWPLWGKEVVMEREQGCKRSLVLAAASACDVVVRAPYTKRPWTLGLRSGTVRGKRRSARTRVGVALLCRSLASSRSRYTSSCKLDDALA</sequence>
<reference evidence="1" key="1">
    <citation type="submission" date="2014-09" db="EMBL/GenBank/DDBJ databases">
        <title>Genome sequence of the luminous mushroom Mycena chlorophos for searching fungal bioluminescence genes.</title>
        <authorList>
            <person name="Tanaka Y."/>
            <person name="Kasuga D."/>
            <person name="Oba Y."/>
            <person name="Hase S."/>
            <person name="Sato K."/>
            <person name="Oba Y."/>
            <person name="Sakakibara Y."/>
        </authorList>
    </citation>
    <scope>NUCLEOTIDE SEQUENCE</scope>
</reference>
<accession>A0ABQ0LKZ2</accession>
<evidence type="ECO:0000313" key="2">
    <source>
        <dbReference type="Proteomes" id="UP000815677"/>
    </source>
</evidence>
<keyword evidence="2" id="KW-1185">Reference proteome</keyword>
<proteinExistence type="predicted"/>
<protein>
    <submittedName>
        <fullName evidence="1">Uncharacterized protein</fullName>
    </submittedName>
</protein>
<gene>
    <name evidence="1" type="ORF">MCHLO_08859</name>
</gene>
<name>A0ABQ0LKZ2_MYCCL</name>
<feature type="non-terminal residue" evidence="1">
    <location>
        <position position="1"/>
    </location>
</feature>
<dbReference type="EMBL" id="DF847319">
    <property type="protein sequence ID" value="GAT51745.1"/>
    <property type="molecule type" value="Genomic_DNA"/>
</dbReference>
<dbReference type="Proteomes" id="UP000815677">
    <property type="component" value="Unassembled WGS sequence"/>
</dbReference>
<evidence type="ECO:0000313" key="1">
    <source>
        <dbReference type="EMBL" id="GAT51745.1"/>
    </source>
</evidence>
<organism evidence="1 2">
    <name type="scientific">Mycena chlorophos</name>
    <name type="common">Agaric fungus</name>
    <name type="synonym">Agaricus chlorophos</name>
    <dbReference type="NCBI Taxonomy" id="658473"/>
    <lineage>
        <taxon>Eukaryota</taxon>
        <taxon>Fungi</taxon>
        <taxon>Dikarya</taxon>
        <taxon>Basidiomycota</taxon>
        <taxon>Agaricomycotina</taxon>
        <taxon>Agaricomycetes</taxon>
        <taxon>Agaricomycetidae</taxon>
        <taxon>Agaricales</taxon>
        <taxon>Marasmiineae</taxon>
        <taxon>Mycenaceae</taxon>
        <taxon>Mycena</taxon>
    </lineage>
</organism>